<keyword evidence="3" id="KW-1185">Reference proteome</keyword>
<name>A0ABP1R885_9HEXA</name>
<feature type="signal peptide" evidence="1">
    <location>
        <begin position="1"/>
        <end position="20"/>
    </location>
</feature>
<organism evidence="2 3">
    <name type="scientific">Orchesella dallaii</name>
    <dbReference type="NCBI Taxonomy" id="48710"/>
    <lineage>
        <taxon>Eukaryota</taxon>
        <taxon>Metazoa</taxon>
        <taxon>Ecdysozoa</taxon>
        <taxon>Arthropoda</taxon>
        <taxon>Hexapoda</taxon>
        <taxon>Collembola</taxon>
        <taxon>Entomobryomorpha</taxon>
        <taxon>Entomobryoidea</taxon>
        <taxon>Orchesellidae</taxon>
        <taxon>Orchesellinae</taxon>
        <taxon>Orchesella</taxon>
    </lineage>
</organism>
<proteinExistence type="predicted"/>
<dbReference type="Proteomes" id="UP001642540">
    <property type="component" value="Unassembled WGS sequence"/>
</dbReference>
<comment type="caution">
    <text evidence="2">The sequence shown here is derived from an EMBL/GenBank/DDBJ whole genome shotgun (WGS) entry which is preliminary data.</text>
</comment>
<evidence type="ECO:0000256" key="1">
    <source>
        <dbReference type="SAM" id="SignalP"/>
    </source>
</evidence>
<gene>
    <name evidence="2" type="ORF">ODALV1_LOCUS19653</name>
</gene>
<reference evidence="2 3" key="1">
    <citation type="submission" date="2024-08" db="EMBL/GenBank/DDBJ databases">
        <authorList>
            <person name="Cucini C."/>
            <person name="Frati F."/>
        </authorList>
    </citation>
    <scope>NUCLEOTIDE SEQUENCE [LARGE SCALE GENOMIC DNA]</scope>
</reference>
<feature type="chain" id="PRO_5045826414" description="Secreted protein" evidence="1">
    <location>
        <begin position="21"/>
        <end position="189"/>
    </location>
</feature>
<sequence>MSWAFIFIVFCTSSARSSDASIEDALYNSLYSKLNTCFDGKSTSSTNVTNSINVFNRYKKECLGDVQIEIEDPLCYKVCMFDNFHIILVYRPTETEPFYEVKLEAELSANQLTLLYFGEVRHIDDSIASEEWSLNDATQIVRDAIETRLIECLKIEVQVPDVKDCRQLSSSDRQLVDKLLSCVDAAMVN</sequence>
<evidence type="ECO:0008006" key="4">
    <source>
        <dbReference type="Google" id="ProtNLM"/>
    </source>
</evidence>
<accession>A0ABP1R885</accession>
<keyword evidence="1" id="KW-0732">Signal</keyword>
<evidence type="ECO:0000313" key="2">
    <source>
        <dbReference type="EMBL" id="CAL8122052.1"/>
    </source>
</evidence>
<dbReference type="EMBL" id="CAXLJM020000067">
    <property type="protein sequence ID" value="CAL8122052.1"/>
    <property type="molecule type" value="Genomic_DNA"/>
</dbReference>
<evidence type="ECO:0000313" key="3">
    <source>
        <dbReference type="Proteomes" id="UP001642540"/>
    </source>
</evidence>
<protein>
    <recommendedName>
        <fullName evidence="4">Secreted protein</fullName>
    </recommendedName>
</protein>